<keyword evidence="8" id="KW-1185">Reference proteome</keyword>
<sequence>MTVNYTYACANSTLSTFTRLLCRWKGSIYKIVIKDTLIFLALYYVLHLLYTLVLSDSQQKLFHDWAVLFTVGNELIPITFVLGFFVSQVAKRWIESFMNLPWPDKAAFLISCHIPGEDEHFRMLRRTMIRYVNLSMTIVLRDISTAAKKLIPCHSLQFASGFLTELELRDYERLRGKSGLYLFWLPLQWAATLMTMTRNKGTPISDYNYTELVRIRTILGRLVVMDWITLPLVYTQVVTIAVYGFFAICLMSRQVINDKRSLEYLPFPFFTMLQFLFYMGWLKVAEVLMNPFGEDDDDFEYVNYIIDRNLELSYMIVDDTHNQLPKLVMDTQWLHAPAIPYTLAAMSLKRAPFKPSAAGLEYVACHLFNGLVGRSRTVIICLISTHQKCSRRQLTWGTSTCVWCLPTLGQVG</sequence>
<dbReference type="WBParaSite" id="SBAD_0000452001-mRNA-1">
    <property type="protein sequence ID" value="SBAD_0000452001-mRNA-1"/>
    <property type="gene ID" value="SBAD_0000452001"/>
</dbReference>
<dbReference type="PANTHER" id="PTHR10736:SF55">
    <property type="entry name" value="BESTROPHIN-4"/>
    <property type="match status" value="1"/>
</dbReference>
<keyword evidence="6" id="KW-0406">Ion transport</keyword>
<feature type="transmembrane region" description="Helical" evidence="6">
    <location>
        <begin position="31"/>
        <end position="53"/>
    </location>
</feature>
<reference evidence="9" key="1">
    <citation type="submission" date="2016-06" db="UniProtKB">
        <authorList>
            <consortium name="WormBaseParasite"/>
        </authorList>
    </citation>
    <scope>IDENTIFICATION</scope>
</reference>
<dbReference type="Pfam" id="PF01062">
    <property type="entry name" value="Bestrophin"/>
    <property type="match status" value="1"/>
</dbReference>
<evidence type="ECO:0000256" key="5">
    <source>
        <dbReference type="ARBA" id="ARBA00034769"/>
    </source>
</evidence>
<evidence type="ECO:0000256" key="1">
    <source>
        <dbReference type="ARBA" id="ARBA00004370"/>
    </source>
</evidence>
<protein>
    <recommendedName>
        <fullName evidence="6">Bestrophin homolog</fullName>
    </recommendedName>
</protein>
<feature type="transmembrane region" description="Helical" evidence="6">
    <location>
        <begin position="65"/>
        <end position="86"/>
    </location>
</feature>
<keyword evidence="2 6" id="KW-0812">Transmembrane</keyword>
<evidence type="ECO:0000313" key="7">
    <source>
        <dbReference type="EMBL" id="VDP04049.1"/>
    </source>
</evidence>
<evidence type="ECO:0000256" key="4">
    <source>
        <dbReference type="ARBA" id="ARBA00023136"/>
    </source>
</evidence>
<keyword evidence="6" id="KW-1003">Cell membrane</keyword>
<name>A0A183IL36_9BILA</name>
<comment type="subcellular location">
    <subcellularLocation>
        <location evidence="6">Cell membrane</location>
        <topology evidence="6">Multi-pass membrane protein</topology>
    </subcellularLocation>
    <subcellularLocation>
        <location evidence="1">Membrane</location>
    </subcellularLocation>
</comment>
<evidence type="ECO:0000313" key="9">
    <source>
        <dbReference type="WBParaSite" id="SBAD_0000452001-mRNA-1"/>
    </source>
</evidence>
<comment type="function">
    <text evidence="6">Forms chloride channels.</text>
</comment>
<keyword evidence="6" id="KW-0407">Ion channel</keyword>
<feature type="transmembrane region" description="Helical" evidence="6">
    <location>
        <begin position="232"/>
        <end position="252"/>
    </location>
</feature>
<feature type="transmembrane region" description="Helical" evidence="6">
    <location>
        <begin position="179"/>
        <end position="197"/>
    </location>
</feature>
<reference evidence="7 8" key="2">
    <citation type="submission" date="2018-11" db="EMBL/GenBank/DDBJ databases">
        <authorList>
            <consortium name="Pathogen Informatics"/>
        </authorList>
    </citation>
    <scope>NUCLEOTIDE SEQUENCE [LARGE SCALE GENOMIC DNA]</scope>
</reference>
<proteinExistence type="inferred from homology"/>
<dbReference type="AlphaFoldDB" id="A0A183IL36"/>
<feature type="transmembrane region" description="Helical" evidence="6">
    <location>
        <begin position="264"/>
        <end position="282"/>
    </location>
</feature>
<organism evidence="9">
    <name type="scientific">Soboliphyme baturini</name>
    <dbReference type="NCBI Taxonomy" id="241478"/>
    <lineage>
        <taxon>Eukaryota</taxon>
        <taxon>Metazoa</taxon>
        <taxon>Ecdysozoa</taxon>
        <taxon>Nematoda</taxon>
        <taxon>Enoplea</taxon>
        <taxon>Dorylaimia</taxon>
        <taxon>Dioctophymatida</taxon>
        <taxon>Dioctophymatoidea</taxon>
        <taxon>Soboliphymatidae</taxon>
        <taxon>Soboliphyme</taxon>
    </lineage>
</organism>
<keyword evidence="4 6" id="KW-0472">Membrane</keyword>
<keyword evidence="6" id="KW-0813">Transport</keyword>
<dbReference type="PANTHER" id="PTHR10736">
    <property type="entry name" value="BESTROPHIN"/>
    <property type="match status" value="1"/>
</dbReference>
<evidence type="ECO:0000256" key="6">
    <source>
        <dbReference type="RuleBase" id="RU363126"/>
    </source>
</evidence>
<comment type="similarity">
    <text evidence="5 6">Belongs to the anion channel-forming bestrophin (TC 1.A.46) family. Calcium-sensitive chloride channel subfamily.</text>
</comment>
<dbReference type="InterPro" id="IPR000615">
    <property type="entry name" value="Bestrophin"/>
</dbReference>
<dbReference type="GO" id="GO:0034707">
    <property type="term" value="C:chloride channel complex"/>
    <property type="evidence" value="ECO:0007669"/>
    <property type="project" value="UniProtKB-KW"/>
</dbReference>
<accession>A0A183IL36</accession>
<evidence type="ECO:0000313" key="8">
    <source>
        <dbReference type="Proteomes" id="UP000270296"/>
    </source>
</evidence>
<dbReference type="OrthoDB" id="201595at2759"/>
<keyword evidence="6" id="KW-0868">Chloride</keyword>
<keyword evidence="3 6" id="KW-1133">Transmembrane helix</keyword>
<dbReference type="EMBL" id="UZAM01008258">
    <property type="protein sequence ID" value="VDP04049.1"/>
    <property type="molecule type" value="Genomic_DNA"/>
</dbReference>
<dbReference type="Proteomes" id="UP000270296">
    <property type="component" value="Unassembled WGS sequence"/>
</dbReference>
<dbReference type="GO" id="GO:0005254">
    <property type="term" value="F:chloride channel activity"/>
    <property type="evidence" value="ECO:0007669"/>
    <property type="project" value="UniProtKB-KW"/>
</dbReference>
<dbReference type="InterPro" id="IPR021134">
    <property type="entry name" value="Bestrophin-like"/>
</dbReference>
<evidence type="ECO:0000256" key="2">
    <source>
        <dbReference type="ARBA" id="ARBA00022692"/>
    </source>
</evidence>
<keyword evidence="6" id="KW-0869">Chloride channel</keyword>
<dbReference type="GO" id="GO:0005886">
    <property type="term" value="C:plasma membrane"/>
    <property type="evidence" value="ECO:0007669"/>
    <property type="project" value="UniProtKB-SubCell"/>
</dbReference>
<gene>
    <name evidence="7" type="ORF">SBAD_LOCUS4332</name>
</gene>
<evidence type="ECO:0000256" key="3">
    <source>
        <dbReference type="ARBA" id="ARBA00022989"/>
    </source>
</evidence>